<feature type="compositionally biased region" description="Gly residues" evidence="1">
    <location>
        <begin position="89"/>
        <end position="100"/>
    </location>
</feature>
<gene>
    <name evidence="2" type="ORF">FHP25_32505</name>
</gene>
<dbReference type="Proteomes" id="UP000321638">
    <property type="component" value="Unassembled WGS sequence"/>
</dbReference>
<keyword evidence="3" id="KW-1185">Reference proteome</keyword>
<accession>A0A5C8PCN9</accession>
<evidence type="ECO:0000313" key="2">
    <source>
        <dbReference type="EMBL" id="TXL70844.1"/>
    </source>
</evidence>
<dbReference type="AlphaFoldDB" id="A0A5C8PCN9"/>
<sequence length="100" mass="10876">MPLMWIPNIADAIDVDAKFLMSQALGEQWLATLTAIAGSMLWEEGAIQRELVSFFTELGRGECPSMSEDPALAERLEKAFRDPDDDRQGGVGGDQGGPVH</sequence>
<evidence type="ECO:0000313" key="3">
    <source>
        <dbReference type="Proteomes" id="UP000321638"/>
    </source>
</evidence>
<proteinExistence type="predicted"/>
<feature type="compositionally biased region" description="Basic and acidic residues" evidence="1">
    <location>
        <begin position="72"/>
        <end position="88"/>
    </location>
</feature>
<dbReference type="EMBL" id="VDUZ01000052">
    <property type="protein sequence ID" value="TXL70844.1"/>
    <property type="molecule type" value="Genomic_DNA"/>
</dbReference>
<feature type="region of interest" description="Disordered" evidence="1">
    <location>
        <begin position="63"/>
        <end position="100"/>
    </location>
</feature>
<protein>
    <submittedName>
        <fullName evidence="2">Uncharacterized protein</fullName>
    </submittedName>
</protein>
<reference evidence="2 3" key="1">
    <citation type="submission" date="2019-06" db="EMBL/GenBank/DDBJ databases">
        <title>New taxonomy in bacterial strain CC-CFT640, isolated from vineyard.</title>
        <authorList>
            <person name="Lin S.-Y."/>
            <person name="Tsai C.-F."/>
            <person name="Young C.-C."/>
        </authorList>
    </citation>
    <scope>NUCLEOTIDE SEQUENCE [LARGE SCALE GENOMIC DNA]</scope>
    <source>
        <strain evidence="2 3">CC-CFT640</strain>
    </source>
</reference>
<organism evidence="2 3">
    <name type="scientific">Vineibacter terrae</name>
    <dbReference type="NCBI Taxonomy" id="2586908"/>
    <lineage>
        <taxon>Bacteria</taxon>
        <taxon>Pseudomonadati</taxon>
        <taxon>Pseudomonadota</taxon>
        <taxon>Alphaproteobacteria</taxon>
        <taxon>Hyphomicrobiales</taxon>
        <taxon>Vineibacter</taxon>
    </lineage>
</organism>
<comment type="caution">
    <text evidence="2">The sequence shown here is derived from an EMBL/GenBank/DDBJ whole genome shotgun (WGS) entry which is preliminary data.</text>
</comment>
<dbReference type="RefSeq" id="WP_147851175.1">
    <property type="nucleotide sequence ID" value="NZ_VDUZ01000052.1"/>
</dbReference>
<evidence type="ECO:0000256" key="1">
    <source>
        <dbReference type="SAM" id="MobiDB-lite"/>
    </source>
</evidence>
<name>A0A5C8PCN9_9HYPH</name>